<dbReference type="PROSITE" id="PS51123">
    <property type="entry name" value="OMPA_2"/>
    <property type="match status" value="1"/>
</dbReference>
<evidence type="ECO:0000256" key="5">
    <source>
        <dbReference type="SAM" id="SignalP"/>
    </source>
</evidence>
<feature type="signal peptide" evidence="5">
    <location>
        <begin position="1"/>
        <end position="19"/>
    </location>
</feature>
<proteinExistence type="predicted"/>
<dbReference type="InterPro" id="IPR050330">
    <property type="entry name" value="Bact_OuterMem_StrucFunc"/>
</dbReference>
<dbReference type="SUPFAM" id="SSF103088">
    <property type="entry name" value="OmpA-like"/>
    <property type="match status" value="1"/>
</dbReference>
<evidence type="ECO:0000256" key="3">
    <source>
        <dbReference type="ARBA" id="ARBA00023237"/>
    </source>
</evidence>
<evidence type="ECO:0000256" key="4">
    <source>
        <dbReference type="PROSITE-ProRule" id="PRU00473"/>
    </source>
</evidence>
<evidence type="ECO:0000256" key="2">
    <source>
        <dbReference type="ARBA" id="ARBA00023136"/>
    </source>
</evidence>
<dbReference type="SUPFAM" id="SSF48452">
    <property type="entry name" value="TPR-like"/>
    <property type="match status" value="1"/>
</dbReference>
<sequence>MVRNYITLLLLLMCVGSFAQEQAGNRQKANEYFIGYEYGKATLLYKKLTDTKNPRFEDMERLAFSSYQINDYELSTNWYSRLVEHPDSSPEHLLQYAKALKQTSEYHKAKEVLERYIQTTGNREDVALEMASVEAAMKWMAHPTTYNILNEMEINTPLSEFGAYPVGDKVYYVGEASNSSGRYSWTGNSFLQIFSADKVGDSLVNPSLFNTLNENNRYHVGPVSSNKSGNMFFVTRTYTGKKANMSEINKKKYQTNRLELYVYTNTTDDKRIAIPFAYNNPKEYSVGHATLSLDEQTLYFVSDMPGGMGGSDIWFCEKRMDGSWGVPQNAGRIINSPNNEMFPHIGPDGALYYSSNGFVGMGGLDIYISNGEKSVWTRPENLRFPTNSGGDDFAFVVSDINNEEMKGYFSSNRAAGVGGDDIYSYTRPIEKVTIVMEGTSFEGQGMDKRLGEVAVLLKGTDQKIKTKKLSNDLGDFSFFVDPGKEYKILGQKAKYYSDSLVFNTKDMTKSDTIKVALHLEPLFRVGKKIILKDILYDFDKDNIRADAAIILNGLVRIMVDNPSLNIELSSHTDSRGTDSYNLKLSSKRASSAVDYLVSRGVSRTRIVAKGYGESQLRNGCVNGISCSEKAHQDNRRTEVTVLSF</sequence>
<keyword evidence="8" id="KW-1185">Reference proteome</keyword>
<evidence type="ECO:0000256" key="1">
    <source>
        <dbReference type="ARBA" id="ARBA00004442"/>
    </source>
</evidence>
<gene>
    <name evidence="7" type="ORF">ACFFU9_11145</name>
</gene>
<feature type="domain" description="OmpA-like" evidence="6">
    <location>
        <begin position="525"/>
        <end position="644"/>
    </location>
</feature>
<accession>A0ABV5FDW7</accession>
<dbReference type="PRINTS" id="PR01021">
    <property type="entry name" value="OMPADOMAIN"/>
</dbReference>
<keyword evidence="5" id="KW-0732">Signal</keyword>
<dbReference type="InterPro" id="IPR011990">
    <property type="entry name" value="TPR-like_helical_dom_sf"/>
</dbReference>
<dbReference type="InterPro" id="IPR006665">
    <property type="entry name" value="OmpA-like"/>
</dbReference>
<dbReference type="PANTHER" id="PTHR30329:SF21">
    <property type="entry name" value="LIPOPROTEIN YIAD-RELATED"/>
    <property type="match status" value="1"/>
</dbReference>
<dbReference type="SUPFAM" id="SSF82171">
    <property type="entry name" value="DPP6 N-terminal domain-like"/>
    <property type="match status" value="1"/>
</dbReference>
<dbReference type="Proteomes" id="UP001589585">
    <property type="component" value="Unassembled WGS sequence"/>
</dbReference>
<dbReference type="Gene3D" id="1.25.40.10">
    <property type="entry name" value="Tetratricopeptide repeat domain"/>
    <property type="match status" value="1"/>
</dbReference>
<dbReference type="Pfam" id="PF07676">
    <property type="entry name" value="PD40"/>
    <property type="match status" value="1"/>
</dbReference>
<evidence type="ECO:0000313" key="8">
    <source>
        <dbReference type="Proteomes" id="UP001589585"/>
    </source>
</evidence>
<evidence type="ECO:0000259" key="6">
    <source>
        <dbReference type="PROSITE" id="PS51123"/>
    </source>
</evidence>
<organism evidence="7 8">
    <name type="scientific">Mariniflexile ostreae</name>
    <dbReference type="NCBI Taxonomy" id="1520892"/>
    <lineage>
        <taxon>Bacteria</taxon>
        <taxon>Pseudomonadati</taxon>
        <taxon>Bacteroidota</taxon>
        <taxon>Flavobacteriia</taxon>
        <taxon>Flavobacteriales</taxon>
        <taxon>Flavobacteriaceae</taxon>
        <taxon>Mariniflexile</taxon>
    </lineage>
</organism>
<dbReference type="CDD" id="cd07185">
    <property type="entry name" value="OmpA_C-like"/>
    <property type="match status" value="1"/>
</dbReference>
<comment type="subcellular location">
    <subcellularLocation>
        <location evidence="1">Cell outer membrane</location>
    </subcellularLocation>
</comment>
<keyword evidence="3" id="KW-0998">Cell outer membrane</keyword>
<name>A0ABV5FDW7_9FLAO</name>
<dbReference type="PANTHER" id="PTHR30329">
    <property type="entry name" value="STATOR ELEMENT OF FLAGELLAR MOTOR COMPLEX"/>
    <property type="match status" value="1"/>
</dbReference>
<feature type="chain" id="PRO_5046948228" evidence="5">
    <location>
        <begin position="20"/>
        <end position="644"/>
    </location>
</feature>
<dbReference type="InterPro" id="IPR011659">
    <property type="entry name" value="WD40"/>
</dbReference>
<protein>
    <submittedName>
        <fullName evidence="7">OmpA family protein</fullName>
    </submittedName>
</protein>
<reference evidence="7 8" key="1">
    <citation type="submission" date="2024-09" db="EMBL/GenBank/DDBJ databases">
        <authorList>
            <person name="Sun Q."/>
            <person name="Mori K."/>
        </authorList>
    </citation>
    <scope>NUCLEOTIDE SEQUENCE [LARGE SCALE GENOMIC DNA]</scope>
    <source>
        <strain evidence="7 8">CECT 8622</strain>
    </source>
</reference>
<dbReference type="EMBL" id="JBHMFC010000073">
    <property type="protein sequence ID" value="MFB9057293.1"/>
    <property type="molecule type" value="Genomic_DNA"/>
</dbReference>
<dbReference type="Gene3D" id="3.30.1330.60">
    <property type="entry name" value="OmpA-like domain"/>
    <property type="match status" value="1"/>
</dbReference>
<comment type="caution">
    <text evidence="7">The sequence shown here is derived from an EMBL/GenBank/DDBJ whole genome shotgun (WGS) entry which is preliminary data.</text>
</comment>
<dbReference type="RefSeq" id="WP_379861518.1">
    <property type="nucleotide sequence ID" value="NZ_JBHMFC010000073.1"/>
</dbReference>
<dbReference type="Pfam" id="PF00691">
    <property type="entry name" value="OmpA"/>
    <property type="match status" value="1"/>
</dbReference>
<dbReference type="InterPro" id="IPR036737">
    <property type="entry name" value="OmpA-like_sf"/>
</dbReference>
<evidence type="ECO:0000313" key="7">
    <source>
        <dbReference type="EMBL" id="MFB9057293.1"/>
    </source>
</evidence>
<keyword evidence="2 4" id="KW-0472">Membrane</keyword>
<dbReference type="InterPro" id="IPR006664">
    <property type="entry name" value="OMP_bac"/>
</dbReference>